<dbReference type="PROSITE" id="PS50158">
    <property type="entry name" value="ZF_CCHC"/>
    <property type="match status" value="1"/>
</dbReference>
<proteinExistence type="predicted"/>
<sequence length="116" mass="12827">NLPTICFHCGRAGHSSHSCLYRPTAHEQDGYTRQVHEGEKESEDSTRPVGGRDESAYGPWVQVPQRARPMTSKRDKETYRSHTTRGLRPVGGSGSRFDLLAKIGSGQTNQVLEFGA</sequence>
<evidence type="ECO:0000256" key="2">
    <source>
        <dbReference type="SAM" id="MobiDB-lite"/>
    </source>
</evidence>
<accession>A0A9N7N456</accession>
<keyword evidence="1" id="KW-0862">Zinc</keyword>
<keyword evidence="5" id="KW-1185">Reference proteome</keyword>
<dbReference type="GO" id="GO:0008270">
    <property type="term" value="F:zinc ion binding"/>
    <property type="evidence" value="ECO:0007669"/>
    <property type="project" value="UniProtKB-KW"/>
</dbReference>
<evidence type="ECO:0000259" key="3">
    <source>
        <dbReference type="PROSITE" id="PS50158"/>
    </source>
</evidence>
<name>A0A9N7N456_STRHE</name>
<feature type="non-terminal residue" evidence="4">
    <location>
        <position position="116"/>
    </location>
</feature>
<feature type="domain" description="CCHC-type" evidence="3">
    <location>
        <begin position="6"/>
        <end position="19"/>
    </location>
</feature>
<protein>
    <recommendedName>
        <fullName evidence="3">CCHC-type domain-containing protein</fullName>
    </recommendedName>
</protein>
<evidence type="ECO:0000313" key="4">
    <source>
        <dbReference type="EMBL" id="CAA0822054.1"/>
    </source>
</evidence>
<gene>
    <name evidence="4" type="ORF">SHERM_19669</name>
</gene>
<feature type="non-terminal residue" evidence="4">
    <location>
        <position position="1"/>
    </location>
</feature>
<feature type="compositionally biased region" description="Basic and acidic residues" evidence="2">
    <location>
        <begin position="29"/>
        <end position="55"/>
    </location>
</feature>
<keyword evidence="1" id="KW-0863">Zinc-finger</keyword>
<keyword evidence="1" id="KW-0479">Metal-binding</keyword>
<comment type="caution">
    <text evidence="4">The sequence shown here is derived from an EMBL/GenBank/DDBJ whole genome shotgun (WGS) entry which is preliminary data.</text>
</comment>
<dbReference type="EMBL" id="CACSLK010021934">
    <property type="protein sequence ID" value="CAA0822054.1"/>
    <property type="molecule type" value="Genomic_DNA"/>
</dbReference>
<dbReference type="InterPro" id="IPR001878">
    <property type="entry name" value="Znf_CCHC"/>
</dbReference>
<dbReference type="Proteomes" id="UP001153555">
    <property type="component" value="Unassembled WGS sequence"/>
</dbReference>
<feature type="region of interest" description="Disordered" evidence="2">
    <location>
        <begin position="29"/>
        <end position="94"/>
    </location>
</feature>
<evidence type="ECO:0000313" key="5">
    <source>
        <dbReference type="Proteomes" id="UP001153555"/>
    </source>
</evidence>
<reference evidence="4" key="1">
    <citation type="submission" date="2019-12" db="EMBL/GenBank/DDBJ databases">
        <authorList>
            <person name="Scholes J."/>
        </authorList>
    </citation>
    <scope>NUCLEOTIDE SEQUENCE</scope>
</reference>
<evidence type="ECO:0000256" key="1">
    <source>
        <dbReference type="PROSITE-ProRule" id="PRU00047"/>
    </source>
</evidence>
<dbReference type="GO" id="GO:0003676">
    <property type="term" value="F:nucleic acid binding"/>
    <property type="evidence" value="ECO:0007669"/>
    <property type="project" value="InterPro"/>
</dbReference>
<dbReference type="AlphaFoldDB" id="A0A9N7N456"/>
<organism evidence="4 5">
    <name type="scientific">Striga hermonthica</name>
    <name type="common">Purple witchweed</name>
    <name type="synonym">Buchnera hermonthica</name>
    <dbReference type="NCBI Taxonomy" id="68872"/>
    <lineage>
        <taxon>Eukaryota</taxon>
        <taxon>Viridiplantae</taxon>
        <taxon>Streptophyta</taxon>
        <taxon>Embryophyta</taxon>
        <taxon>Tracheophyta</taxon>
        <taxon>Spermatophyta</taxon>
        <taxon>Magnoliopsida</taxon>
        <taxon>eudicotyledons</taxon>
        <taxon>Gunneridae</taxon>
        <taxon>Pentapetalae</taxon>
        <taxon>asterids</taxon>
        <taxon>lamiids</taxon>
        <taxon>Lamiales</taxon>
        <taxon>Orobanchaceae</taxon>
        <taxon>Buchnereae</taxon>
        <taxon>Striga</taxon>
    </lineage>
</organism>